<dbReference type="Proteomes" id="UP000194761">
    <property type="component" value="Unassembled WGS sequence"/>
</dbReference>
<evidence type="ECO:0000313" key="1">
    <source>
        <dbReference type="EMBL" id="OUC85264.1"/>
    </source>
</evidence>
<organism evidence="1 2">
    <name type="scientific">Streptosporangium minutum</name>
    <dbReference type="NCBI Taxonomy" id="569862"/>
    <lineage>
        <taxon>Bacteria</taxon>
        <taxon>Bacillati</taxon>
        <taxon>Actinomycetota</taxon>
        <taxon>Actinomycetes</taxon>
        <taxon>Streptosporangiales</taxon>
        <taxon>Streptosporangiaceae</taxon>
        <taxon>Streptosporangium</taxon>
    </lineage>
</organism>
<comment type="caution">
    <text evidence="1">The sequence shown here is derived from an EMBL/GenBank/DDBJ whole genome shotgun (WGS) entry which is preliminary data.</text>
</comment>
<protein>
    <submittedName>
        <fullName evidence="1">Uncharacterized protein</fullName>
    </submittedName>
</protein>
<name>A0A243QT87_9ACTN</name>
<accession>A0A243QT87</accession>
<gene>
    <name evidence="1" type="ORF">CA984_39830</name>
</gene>
<dbReference type="RefSeq" id="WP_086578547.1">
    <property type="nucleotide sequence ID" value="NZ_NGFP01000324.1"/>
</dbReference>
<proteinExistence type="predicted"/>
<evidence type="ECO:0000313" key="2">
    <source>
        <dbReference type="Proteomes" id="UP000194761"/>
    </source>
</evidence>
<reference evidence="1 2" key="1">
    <citation type="submission" date="2017-05" db="EMBL/GenBank/DDBJ databases">
        <title>Biotechnological potential of actinobacteria isolated from South African environments.</title>
        <authorList>
            <person name="Le Roes-Hill M."/>
            <person name="Prins A."/>
            <person name="Durrell K.A."/>
        </authorList>
    </citation>
    <scope>NUCLEOTIDE SEQUENCE [LARGE SCALE GENOMIC DNA]</scope>
    <source>
        <strain evidence="1">M26</strain>
    </source>
</reference>
<dbReference type="EMBL" id="NGFP01000324">
    <property type="protein sequence ID" value="OUC85264.1"/>
    <property type="molecule type" value="Genomic_DNA"/>
</dbReference>
<keyword evidence="2" id="KW-1185">Reference proteome</keyword>
<dbReference type="AlphaFoldDB" id="A0A243QT87"/>
<sequence>MSDDRELKAALRDGPFHIALRVAVQARGLTLDRLRHRLGERGLRVGTTSLSYWQQGLRRPERPESLRAVRALEEILILPPRSLMELLGPPRPRGRSSPLMPGAVAYSSILEPARALSALLEELDGVADDRRLHIVGMHETLRIGADRSITRRETLQVVQAHEDAADRYIMIYWGDLGCDVERVRVRALEDCRVGRVRRDGPAALVVAELLFDRALRTRETQMIRYGLADPSGAEARAYERGFRFPAGQYMLRVSFDPAALPVRIHRFARRSLDADEYDRGVLQDVGTPGQVYNDPATAFTAAFLSSQQLNLLAATVRTPQNQFILLDFGVHQIT</sequence>
<feature type="non-terminal residue" evidence="1">
    <location>
        <position position="334"/>
    </location>
</feature>